<evidence type="ECO:0000256" key="6">
    <source>
        <dbReference type="RuleBase" id="RU003679"/>
    </source>
</evidence>
<dbReference type="AlphaFoldDB" id="A0A9J7BGI6"/>
<dbReference type="FunFam" id="2.60.120.260:FF:000049">
    <property type="entry name" value="Beta-galactosidase"/>
    <property type="match status" value="1"/>
</dbReference>
<dbReference type="Proteomes" id="UP001059380">
    <property type="component" value="Chromosome"/>
</dbReference>
<dbReference type="RefSeq" id="WP_260791171.1">
    <property type="nucleotide sequence ID" value="NZ_CP093313.1"/>
</dbReference>
<name>A0A9J7BGI6_9BACT</name>
<evidence type="ECO:0000256" key="2">
    <source>
        <dbReference type="ARBA" id="ARBA00022801"/>
    </source>
</evidence>
<dbReference type="InterPro" id="IPR048912">
    <property type="entry name" value="BetaGal1-like_ABD1"/>
</dbReference>
<dbReference type="SUPFAM" id="SSF51445">
    <property type="entry name" value="(Trans)glycosidases"/>
    <property type="match status" value="1"/>
</dbReference>
<dbReference type="InterPro" id="IPR017853">
    <property type="entry name" value="GH"/>
</dbReference>
<evidence type="ECO:0000259" key="7">
    <source>
        <dbReference type="Pfam" id="PF01301"/>
    </source>
</evidence>
<proteinExistence type="inferred from homology"/>
<dbReference type="InterPro" id="IPR008979">
    <property type="entry name" value="Galactose-bd-like_sf"/>
</dbReference>
<gene>
    <name evidence="10" type="ORF">MOP44_16095</name>
</gene>
<evidence type="ECO:0000256" key="4">
    <source>
        <dbReference type="PIRSR" id="PIRSR006336-1"/>
    </source>
</evidence>
<dbReference type="GO" id="GO:0005975">
    <property type="term" value="P:carbohydrate metabolic process"/>
    <property type="evidence" value="ECO:0007669"/>
    <property type="project" value="InterPro"/>
</dbReference>
<dbReference type="InterPro" id="IPR031330">
    <property type="entry name" value="Gly_Hdrlase_35_cat"/>
</dbReference>
<sequence>MSTAFVKAMMGTALLSGVVALNCGVLAQAPRTLPVTIEGDHFVRDGKPYQIISGAIHYPRVPREYWRDRLQKARAMGLNTVETYVFWNLHEPQPGVFDFSGQLDVAAFIRMAQEEGLNVIVRPGPYVCAEWEAGGFPAWLFADPAVKVRTLDAKYLEAADRYLMRVGKELAGLQVSRGGPIIAVQIENEYGSFGQDKMYMEHVHQTLIKAGLGEGLMYTSDGADQLPNDALPGVLAVINFGPGEAQNDFAKLAKLRPGQPRMTGEYWDGWFDSWGNKQHAHTDAEQQAKEVDWILSQGNSINLYMFHGGTTFGFMNGANFDAGPNGHYYPQTTSYDYDAALDEAGRPTKKFFLLRDVIQKHTGVAPPPLPPELPMATVPEFALNESASLWDNLPKPIDADAPKPMEAVGQTYGYILYRTQITGPAKGDLNLGEVRDFATVYVDQKLAGTADRMKKQTSVALDVPAGKHVLDLLVENTGRVNFGARLTDGRAGIIDPVTLGGRALTGWKIYSLPMGSSDQIQHWGTTGSAARGPWFHRGSFTLDKVADTYLDTSALAKGFVWVNGHNVGRVWDIGPQRSLFVPAPWLRAGKNDVVVFDYAELPAPIKLRGVAEPVWSAKQAGNAAAQ</sequence>
<dbReference type="PIRSF" id="PIRSF006336">
    <property type="entry name" value="B-gal"/>
    <property type="match status" value="1"/>
</dbReference>
<dbReference type="PRINTS" id="PR00742">
    <property type="entry name" value="GLHYDRLASE35"/>
</dbReference>
<evidence type="ECO:0000259" key="9">
    <source>
        <dbReference type="Pfam" id="PF21467"/>
    </source>
</evidence>
<keyword evidence="3 5" id="KW-0326">Glycosidase</keyword>
<comment type="similarity">
    <text evidence="1 6">Belongs to the glycosyl hydrolase 35 family.</text>
</comment>
<dbReference type="Pfam" id="PF21467">
    <property type="entry name" value="BetaGal_gal-bd"/>
    <property type="match status" value="1"/>
</dbReference>
<feature type="domain" description="Glycoside hydrolase 35 catalytic" evidence="7">
    <location>
        <begin position="42"/>
        <end position="360"/>
    </location>
</feature>
<dbReference type="EC" id="3.2.1.23" evidence="5"/>
<protein>
    <recommendedName>
        <fullName evidence="5">Beta-galactosidase</fullName>
        <ecNumber evidence="5">3.2.1.23</ecNumber>
    </recommendedName>
</protein>
<dbReference type="PANTHER" id="PTHR23421">
    <property type="entry name" value="BETA-GALACTOSIDASE RELATED"/>
    <property type="match status" value="1"/>
</dbReference>
<dbReference type="InterPro" id="IPR019801">
    <property type="entry name" value="Glyco_hydro_35_CS"/>
</dbReference>
<dbReference type="InterPro" id="IPR048913">
    <property type="entry name" value="BetaGal_gal-bd"/>
</dbReference>
<dbReference type="InterPro" id="IPR001944">
    <property type="entry name" value="Glycoside_Hdrlase_35"/>
</dbReference>
<dbReference type="KEGG" id="orp:MOP44_16095"/>
<evidence type="ECO:0000256" key="3">
    <source>
        <dbReference type="ARBA" id="ARBA00023295"/>
    </source>
</evidence>
<evidence type="ECO:0000259" key="8">
    <source>
        <dbReference type="Pfam" id="PF21317"/>
    </source>
</evidence>
<dbReference type="Gene3D" id="2.60.120.260">
    <property type="entry name" value="Galactose-binding domain-like"/>
    <property type="match status" value="2"/>
</dbReference>
<evidence type="ECO:0000256" key="1">
    <source>
        <dbReference type="ARBA" id="ARBA00009809"/>
    </source>
</evidence>
<dbReference type="Pfam" id="PF21317">
    <property type="entry name" value="BetaGal_ABD_1"/>
    <property type="match status" value="1"/>
</dbReference>
<dbReference type="Pfam" id="PF01301">
    <property type="entry name" value="Glyco_hydro_35"/>
    <property type="match status" value="1"/>
</dbReference>
<evidence type="ECO:0000313" key="10">
    <source>
        <dbReference type="EMBL" id="UWZ82092.1"/>
    </source>
</evidence>
<reference evidence="10" key="1">
    <citation type="submission" date="2021-04" db="EMBL/GenBank/DDBJ databases">
        <title>Phylogenetic analysis of Acidobacteriaceae.</title>
        <authorList>
            <person name="Qiu L."/>
            <person name="Zhang Q."/>
        </authorList>
    </citation>
    <scope>NUCLEOTIDE SEQUENCE</scope>
    <source>
        <strain evidence="10">DSM 25168</strain>
    </source>
</reference>
<feature type="domain" description="Beta-galactosidase 1-like first all-beta" evidence="8">
    <location>
        <begin position="402"/>
        <end position="512"/>
    </location>
</feature>
<dbReference type="InterPro" id="IPR026283">
    <property type="entry name" value="B-gal_1-like"/>
</dbReference>
<feature type="domain" description="Beta-galactosidase galactose-binding" evidence="9">
    <location>
        <begin position="533"/>
        <end position="591"/>
    </location>
</feature>
<dbReference type="GO" id="GO:0004565">
    <property type="term" value="F:beta-galactosidase activity"/>
    <property type="evidence" value="ECO:0007669"/>
    <property type="project" value="UniProtKB-EC"/>
</dbReference>
<dbReference type="EMBL" id="CP093313">
    <property type="protein sequence ID" value="UWZ82092.1"/>
    <property type="molecule type" value="Genomic_DNA"/>
</dbReference>
<dbReference type="FunFam" id="3.20.20.80:FF:000115">
    <property type="entry name" value="Beta-galactosidase"/>
    <property type="match status" value="1"/>
</dbReference>
<evidence type="ECO:0000313" key="11">
    <source>
        <dbReference type="Proteomes" id="UP001059380"/>
    </source>
</evidence>
<dbReference type="SUPFAM" id="SSF49785">
    <property type="entry name" value="Galactose-binding domain-like"/>
    <property type="match status" value="1"/>
</dbReference>
<feature type="active site" description="Proton donor" evidence="4">
    <location>
        <position position="189"/>
    </location>
</feature>
<feature type="active site" description="Nucleophile" evidence="4">
    <location>
        <position position="265"/>
    </location>
</feature>
<accession>A0A9J7BGI6</accession>
<organism evidence="10 11">
    <name type="scientific">Occallatibacter riparius</name>
    <dbReference type="NCBI Taxonomy" id="1002689"/>
    <lineage>
        <taxon>Bacteria</taxon>
        <taxon>Pseudomonadati</taxon>
        <taxon>Acidobacteriota</taxon>
        <taxon>Terriglobia</taxon>
        <taxon>Terriglobales</taxon>
        <taxon>Acidobacteriaceae</taxon>
        <taxon>Occallatibacter</taxon>
    </lineage>
</organism>
<evidence type="ECO:0000256" key="5">
    <source>
        <dbReference type="RuleBase" id="RU000675"/>
    </source>
</evidence>
<dbReference type="PROSITE" id="PS01182">
    <property type="entry name" value="GLYCOSYL_HYDROL_F35"/>
    <property type="match status" value="1"/>
</dbReference>
<keyword evidence="11" id="KW-1185">Reference proteome</keyword>
<comment type="catalytic activity">
    <reaction evidence="5">
        <text>Hydrolysis of terminal non-reducing beta-D-galactose residues in beta-D-galactosides.</text>
        <dbReference type="EC" id="3.2.1.23"/>
    </reaction>
</comment>
<dbReference type="Gene3D" id="3.20.20.80">
    <property type="entry name" value="Glycosidases"/>
    <property type="match status" value="1"/>
</dbReference>
<keyword evidence="2 5" id="KW-0378">Hydrolase</keyword>